<evidence type="ECO:0000256" key="1">
    <source>
        <dbReference type="ARBA" id="ARBA00001180"/>
    </source>
</evidence>
<feature type="compositionally biased region" description="Basic and acidic residues" evidence="3">
    <location>
        <begin position="474"/>
        <end position="483"/>
    </location>
</feature>
<dbReference type="EMBL" id="CAJFDH010000005">
    <property type="protein sequence ID" value="CAD5226071.1"/>
    <property type="molecule type" value="Genomic_DNA"/>
</dbReference>
<dbReference type="GO" id="GO:0009062">
    <property type="term" value="P:fatty acid catabolic process"/>
    <property type="evidence" value="ECO:0007669"/>
    <property type="project" value="TreeGrafter"/>
</dbReference>
<dbReference type="PANTHER" id="PTHR12181">
    <property type="entry name" value="LIPIN"/>
    <property type="match status" value="1"/>
</dbReference>
<feature type="compositionally biased region" description="Basic and acidic residues" evidence="3">
    <location>
        <begin position="436"/>
        <end position="451"/>
    </location>
</feature>
<dbReference type="Proteomes" id="UP000614601">
    <property type="component" value="Unassembled WGS sequence"/>
</dbReference>
<dbReference type="GO" id="GO:0019432">
    <property type="term" value="P:triglyceride biosynthetic process"/>
    <property type="evidence" value="ECO:0007669"/>
    <property type="project" value="TreeGrafter"/>
</dbReference>
<dbReference type="SMART" id="SM00775">
    <property type="entry name" value="LNS2"/>
    <property type="match status" value="1"/>
</dbReference>
<comment type="similarity">
    <text evidence="2">Belongs to the lipin family.</text>
</comment>
<comment type="caution">
    <text evidence="5">The sequence shown here is derived from an EMBL/GenBank/DDBJ whole genome shotgun (WGS) entry which is preliminary data.</text>
</comment>
<dbReference type="Proteomes" id="UP000783686">
    <property type="component" value="Unassembled WGS sequence"/>
</dbReference>
<dbReference type="Pfam" id="PF04571">
    <property type="entry name" value="Lipin_N"/>
    <property type="match status" value="1"/>
</dbReference>
<dbReference type="GO" id="GO:0005634">
    <property type="term" value="C:nucleus"/>
    <property type="evidence" value="ECO:0007669"/>
    <property type="project" value="TreeGrafter"/>
</dbReference>
<feature type="compositionally biased region" description="Basic and acidic residues" evidence="3">
    <location>
        <begin position="247"/>
        <end position="261"/>
    </location>
</feature>
<feature type="compositionally biased region" description="Polar residues" evidence="3">
    <location>
        <begin position="484"/>
        <end position="502"/>
    </location>
</feature>
<dbReference type="InterPro" id="IPR007651">
    <property type="entry name" value="Lipin_N"/>
</dbReference>
<evidence type="ECO:0000313" key="6">
    <source>
        <dbReference type="Proteomes" id="UP000614601"/>
    </source>
</evidence>
<feature type="domain" description="LNS2/PITP" evidence="4">
    <location>
        <begin position="576"/>
        <end position="731"/>
    </location>
</feature>
<reference evidence="5" key="1">
    <citation type="submission" date="2020-09" db="EMBL/GenBank/DDBJ databases">
        <authorList>
            <person name="Kikuchi T."/>
        </authorList>
    </citation>
    <scope>NUCLEOTIDE SEQUENCE</scope>
    <source>
        <strain evidence="5">SH1</strain>
    </source>
</reference>
<feature type="compositionally biased region" description="Basic and acidic residues" evidence="3">
    <location>
        <begin position="292"/>
        <end position="331"/>
    </location>
</feature>
<dbReference type="InterPro" id="IPR036412">
    <property type="entry name" value="HAD-like_sf"/>
</dbReference>
<dbReference type="GO" id="GO:0045944">
    <property type="term" value="P:positive regulation of transcription by RNA polymerase II"/>
    <property type="evidence" value="ECO:0007669"/>
    <property type="project" value="TreeGrafter"/>
</dbReference>
<feature type="region of interest" description="Disordered" evidence="3">
    <location>
        <begin position="192"/>
        <end position="503"/>
    </location>
</feature>
<name>A0A811LET0_9BILA</name>
<proteinExistence type="inferred from homology"/>
<feature type="compositionally biased region" description="Basic residues" evidence="3">
    <location>
        <begin position="203"/>
        <end position="213"/>
    </location>
</feature>
<dbReference type="InterPro" id="IPR013209">
    <property type="entry name" value="LNS2"/>
</dbReference>
<dbReference type="PANTHER" id="PTHR12181:SF12">
    <property type="entry name" value="PHOSPHATIDATE PHOSPHATASE"/>
    <property type="match status" value="1"/>
</dbReference>
<gene>
    <name evidence="5" type="ORF">BOKJ2_LOCUS11894</name>
</gene>
<dbReference type="InterPro" id="IPR031315">
    <property type="entry name" value="LNS2/PITP"/>
</dbReference>
<dbReference type="AlphaFoldDB" id="A0A811LET0"/>
<dbReference type="InterPro" id="IPR026058">
    <property type="entry name" value="LIPIN"/>
</dbReference>
<feature type="compositionally biased region" description="Basic and acidic residues" evidence="3">
    <location>
        <begin position="140"/>
        <end position="152"/>
    </location>
</feature>
<dbReference type="SUPFAM" id="SSF56784">
    <property type="entry name" value="HAD-like"/>
    <property type="match status" value="1"/>
</dbReference>
<evidence type="ECO:0000313" key="5">
    <source>
        <dbReference type="EMBL" id="CAD5226071.1"/>
    </source>
</evidence>
<accession>A0A811LET0</accession>
<comment type="catalytic activity">
    <reaction evidence="1">
        <text>a 1,2-diacyl-sn-glycero-3-phosphate + H2O = a 1,2-diacyl-sn-glycerol + phosphate</text>
        <dbReference type="Rhea" id="RHEA:27429"/>
        <dbReference type="ChEBI" id="CHEBI:15377"/>
        <dbReference type="ChEBI" id="CHEBI:17815"/>
        <dbReference type="ChEBI" id="CHEBI:43474"/>
        <dbReference type="ChEBI" id="CHEBI:58608"/>
        <dbReference type="EC" id="3.1.3.4"/>
    </reaction>
    <physiologicalReaction direction="left-to-right" evidence="1">
        <dbReference type="Rhea" id="RHEA:27430"/>
    </physiologicalReaction>
</comment>
<dbReference type="GO" id="GO:0032869">
    <property type="term" value="P:cellular response to insulin stimulus"/>
    <property type="evidence" value="ECO:0007669"/>
    <property type="project" value="TreeGrafter"/>
</dbReference>
<evidence type="ECO:0000259" key="4">
    <source>
        <dbReference type="SMART" id="SM00775"/>
    </source>
</evidence>
<feature type="region of interest" description="Disordered" evidence="3">
    <location>
        <begin position="97"/>
        <end position="165"/>
    </location>
</feature>
<feature type="compositionally biased region" description="Polar residues" evidence="3">
    <location>
        <begin position="378"/>
        <end position="400"/>
    </location>
</feature>
<evidence type="ECO:0000256" key="3">
    <source>
        <dbReference type="SAM" id="MobiDB-lite"/>
    </source>
</evidence>
<dbReference type="Pfam" id="PF08235">
    <property type="entry name" value="LNS2"/>
    <property type="match status" value="1"/>
</dbReference>
<organism evidence="5 6">
    <name type="scientific">Bursaphelenchus okinawaensis</name>
    <dbReference type="NCBI Taxonomy" id="465554"/>
    <lineage>
        <taxon>Eukaryota</taxon>
        <taxon>Metazoa</taxon>
        <taxon>Ecdysozoa</taxon>
        <taxon>Nematoda</taxon>
        <taxon>Chromadorea</taxon>
        <taxon>Rhabditida</taxon>
        <taxon>Tylenchina</taxon>
        <taxon>Tylenchomorpha</taxon>
        <taxon>Aphelenchoidea</taxon>
        <taxon>Aphelenchoididae</taxon>
        <taxon>Bursaphelenchus</taxon>
    </lineage>
</organism>
<dbReference type="GO" id="GO:0008195">
    <property type="term" value="F:phosphatidate phosphatase activity"/>
    <property type="evidence" value="ECO:0007669"/>
    <property type="project" value="UniProtKB-EC"/>
</dbReference>
<dbReference type="OrthoDB" id="4567at2759"/>
<evidence type="ECO:0000256" key="2">
    <source>
        <dbReference type="ARBA" id="ARBA00005476"/>
    </source>
</evidence>
<dbReference type="EMBL" id="CAJFCW020000005">
    <property type="protein sequence ID" value="CAG9121708.1"/>
    <property type="molecule type" value="Genomic_DNA"/>
</dbReference>
<sequence length="829" mass="93460">MDYVYTIFNNFKYFYNSMNPATLSGAIDVIVVEQPDGSLLSTPFHVRFGKLSVFNSDEKFVDIQINGSDIANIKMKLGDNGVCFFVEEVEDTEDLPEYLATSPLPVTSESEAENKPTGRAEVKQQREVKPQPRRTRKRAGKGEKSKKQDSTPKKQFFPAQEDINPKKRLPFSSSIFSCRKYRSLPDLSFIAQNREEESSQKSSPKKSGHKRKLTFGNIDRNAVEMNNRAISHSKSAILPVQSEEEQEKARREQLERTKMYIDDSDSDGDDTNMSSSQRPISDIADGALSDSEIDRQRYDVHNDPEWKWGEYPETKKSQEKSGRKKDKEEQKPGGWSWFRWRSRAPDDQKEEEGVPLSALIENGSQMDPSKLEKYFGTSCASSQASGVDSGQGVSTATSPASPMGMSMESLVDENGCPTTASTSQEAKKKHTMTNQEIKKALKKEEIIEKELLATPNTEPDTPQAEQAQKSLAQDLEKDHKDLETTPTKQRSISGTSIGSDMSSGDEEVAEYFYGTSPNADGRPVRFKRTLRLESEKLKKFGLEYGSNEARFSITTKFQGTAWCSCHIYLLKWSERLVISDIDGTITRSDVLGHVIPAIGGTWAHAGVAELYTRIKTNGYRMVYLSSRAIGQSHYTKTYLQSIAQGSKMLPDGPVLLSPTSVLMAFRKEVIERKPEEFKIACLTDLKNLFPVKQPFYAGFGNRETDVKSYVAAGIPLERILIINPEGKLKRADKIGYVSSYSSMAMETVDYLFPPLMKAEFVKAALESEEERAWSLLHTNFTKPEKYSSFTHWRARPDDYLDDLEVEAYESRRKDVLAAERERKGSKSKK</sequence>
<keyword evidence="6" id="KW-1185">Reference proteome</keyword>
<dbReference type="GO" id="GO:0003713">
    <property type="term" value="F:transcription coactivator activity"/>
    <property type="evidence" value="ECO:0007669"/>
    <property type="project" value="TreeGrafter"/>
</dbReference>
<feature type="compositionally biased region" description="Polar residues" evidence="3">
    <location>
        <begin position="454"/>
        <end position="471"/>
    </location>
</feature>
<protein>
    <recommendedName>
        <fullName evidence="4">LNS2/PITP domain-containing protein</fullName>
    </recommendedName>
</protein>
<feature type="compositionally biased region" description="Basic and acidic residues" evidence="3">
    <location>
        <begin position="112"/>
        <end position="130"/>
    </location>
</feature>